<evidence type="ECO:0000313" key="2">
    <source>
        <dbReference type="EMBL" id="MZI95700.1"/>
    </source>
</evidence>
<dbReference type="AlphaFoldDB" id="A0A7X4LPC2"/>
<feature type="domain" description="Peptidase M14" evidence="1">
    <location>
        <begin position="348"/>
        <end position="431"/>
    </location>
</feature>
<dbReference type="GO" id="GO:0008270">
    <property type="term" value="F:zinc ion binding"/>
    <property type="evidence" value="ECO:0007669"/>
    <property type="project" value="InterPro"/>
</dbReference>
<dbReference type="Gene3D" id="3.40.630.10">
    <property type="entry name" value="Zn peptidases"/>
    <property type="match status" value="1"/>
</dbReference>
<dbReference type="InterPro" id="IPR000834">
    <property type="entry name" value="Peptidase_M14"/>
</dbReference>
<evidence type="ECO:0000313" key="3">
    <source>
        <dbReference type="Proteomes" id="UP000462621"/>
    </source>
</evidence>
<name>A0A7X4LPC2_9VIBR</name>
<dbReference type="Pfam" id="PF00246">
    <property type="entry name" value="Peptidase_M14"/>
    <property type="match status" value="1"/>
</dbReference>
<proteinExistence type="predicted"/>
<sequence length="597" mass="67422">MKPILKATIASTLAELIEQYSAQAHRPKKLEAWVFADLATRQEAERAMAEFGIEAKVRSAYKPLVHYFWEEFCLDERFAVSEDLVRVEIRYPICAPASDKRFLLEAYPLAGLIDPSKLDFTPGTQADCYELEIYRTSADGAEPATVSENVSVFVPNHTYVNATQDSVLTPTGWVKAYNHVDELERDERLATDFERCFSQMIDAVTSYEWPTQSPYFKQLQLKVQVPVEDELVGYAHEVISLKEALHEDLYFSIQEWFKFKEGKALTARDSQPGQIVPLITASPDSDYHLEMTLADYSLVDVDVTDEESALDVAAKPMSMTMVQQHLATVAGEALAVDTPTGRQVEAKYKRGKDQAVLICGGQHANETTGVVGALRAAKVLEQQAESHFVVVPMSNPDGYALHQQYIQDNPLHMHHAARYTALGDDLEYRTVEPLYEKGMRKQAKQLSGANLHINLHGYPSHEWTRPLSGYVPTGFDMWTIPKGFFLVVRHLNDPQWARLAEQFIEQVTLKLNVYPEVMAMNQAQIDVYQIHAGETGFRMINGYPCLISAVEEADYPLQLITEYPDETIYGDDFIAGHKVQQATVLAAYEVYQTLFNR</sequence>
<dbReference type="EMBL" id="WEKT01000067">
    <property type="protein sequence ID" value="MZI95700.1"/>
    <property type="molecule type" value="Genomic_DNA"/>
</dbReference>
<accession>A0A7X4LPC2</accession>
<dbReference type="GO" id="GO:0006508">
    <property type="term" value="P:proteolysis"/>
    <property type="evidence" value="ECO:0007669"/>
    <property type="project" value="InterPro"/>
</dbReference>
<dbReference type="SUPFAM" id="SSF53187">
    <property type="entry name" value="Zn-dependent exopeptidases"/>
    <property type="match status" value="1"/>
</dbReference>
<evidence type="ECO:0000259" key="1">
    <source>
        <dbReference type="Pfam" id="PF00246"/>
    </source>
</evidence>
<dbReference type="Proteomes" id="UP000462621">
    <property type="component" value="Unassembled WGS sequence"/>
</dbReference>
<reference evidence="2 3" key="1">
    <citation type="submission" date="2019-10" db="EMBL/GenBank/DDBJ databases">
        <title>Vibrio sp. nov. isolated from a shrimp pond.</title>
        <authorList>
            <person name="Gomez-Gil B."/>
            <person name="Enciso-Ibarra J."/>
            <person name="Enciso-Ibarra K."/>
            <person name="Bolan-Mejia C."/>
        </authorList>
    </citation>
    <scope>NUCLEOTIDE SEQUENCE [LARGE SCALE GENOMIC DNA]</scope>
    <source>
        <strain evidence="2 3">CAIM 722</strain>
    </source>
</reference>
<gene>
    <name evidence="2" type="ORF">F9817_21185</name>
</gene>
<dbReference type="GO" id="GO:0004181">
    <property type="term" value="F:metallocarboxypeptidase activity"/>
    <property type="evidence" value="ECO:0007669"/>
    <property type="project" value="InterPro"/>
</dbReference>
<comment type="caution">
    <text evidence="2">The sequence shown here is derived from an EMBL/GenBank/DDBJ whole genome shotgun (WGS) entry which is preliminary data.</text>
</comment>
<dbReference type="RefSeq" id="WP_161158198.1">
    <property type="nucleotide sequence ID" value="NZ_WEKT01000067.1"/>
</dbReference>
<organism evidence="2 3">
    <name type="scientific">Vibrio eleionomae</name>
    <dbReference type="NCBI Taxonomy" id="2653505"/>
    <lineage>
        <taxon>Bacteria</taxon>
        <taxon>Pseudomonadati</taxon>
        <taxon>Pseudomonadota</taxon>
        <taxon>Gammaproteobacteria</taxon>
        <taxon>Vibrionales</taxon>
        <taxon>Vibrionaceae</taxon>
        <taxon>Vibrio</taxon>
    </lineage>
</organism>
<keyword evidence="3" id="KW-1185">Reference proteome</keyword>
<protein>
    <submittedName>
        <fullName evidence="2">Peptidase M14</fullName>
    </submittedName>
</protein>